<sequence length="159" mass="18332">RIQNLRPAGAAAMADAYWRYADLQRQQQQQQQQQQHMPPPSAGAPQSSLAAARQQPLKRPRPGDYSADGPGAPEMAGYYPRDEERPGYAVVRDTQALNASYERFLRTGVYIILFPDYSFSKQHSQLTFFLSSANPVLWRWTCWWIYQAYRGSQCWWLPS</sequence>
<feature type="compositionally biased region" description="Low complexity" evidence="1">
    <location>
        <begin position="22"/>
        <end position="35"/>
    </location>
</feature>
<dbReference type="EnsemblPlants" id="AET7Gv20126500.3">
    <property type="protein sequence ID" value="AET7Gv20126500.3"/>
    <property type="gene ID" value="AET7Gv20126500"/>
</dbReference>
<organism evidence="2 3">
    <name type="scientific">Aegilops tauschii subsp. strangulata</name>
    <name type="common">Goatgrass</name>
    <dbReference type="NCBI Taxonomy" id="200361"/>
    <lineage>
        <taxon>Eukaryota</taxon>
        <taxon>Viridiplantae</taxon>
        <taxon>Streptophyta</taxon>
        <taxon>Embryophyta</taxon>
        <taxon>Tracheophyta</taxon>
        <taxon>Spermatophyta</taxon>
        <taxon>Magnoliopsida</taxon>
        <taxon>Liliopsida</taxon>
        <taxon>Poales</taxon>
        <taxon>Poaceae</taxon>
        <taxon>BOP clade</taxon>
        <taxon>Pooideae</taxon>
        <taxon>Triticodae</taxon>
        <taxon>Triticeae</taxon>
        <taxon>Triticinae</taxon>
        <taxon>Aegilops</taxon>
    </lineage>
</organism>
<keyword evidence="3" id="KW-1185">Reference proteome</keyword>
<evidence type="ECO:0000313" key="2">
    <source>
        <dbReference type="EnsemblPlants" id="AET7Gv20126500.3"/>
    </source>
</evidence>
<dbReference type="AlphaFoldDB" id="A0A453QHR4"/>
<reference evidence="2" key="3">
    <citation type="journal article" date="2017" name="Nature">
        <title>Genome sequence of the progenitor of the wheat D genome Aegilops tauschii.</title>
        <authorList>
            <person name="Luo M.C."/>
            <person name="Gu Y.Q."/>
            <person name="Puiu D."/>
            <person name="Wang H."/>
            <person name="Twardziok S.O."/>
            <person name="Deal K.R."/>
            <person name="Huo N."/>
            <person name="Zhu T."/>
            <person name="Wang L."/>
            <person name="Wang Y."/>
            <person name="McGuire P.E."/>
            <person name="Liu S."/>
            <person name="Long H."/>
            <person name="Ramasamy R.K."/>
            <person name="Rodriguez J.C."/>
            <person name="Van S.L."/>
            <person name="Yuan L."/>
            <person name="Wang Z."/>
            <person name="Xia Z."/>
            <person name="Xiao L."/>
            <person name="Anderson O.D."/>
            <person name="Ouyang S."/>
            <person name="Liang Y."/>
            <person name="Zimin A.V."/>
            <person name="Pertea G."/>
            <person name="Qi P."/>
            <person name="Bennetzen J.L."/>
            <person name="Dai X."/>
            <person name="Dawson M.W."/>
            <person name="Muller H.G."/>
            <person name="Kugler K."/>
            <person name="Rivarola-Duarte L."/>
            <person name="Spannagl M."/>
            <person name="Mayer K.F.X."/>
            <person name="Lu F.H."/>
            <person name="Bevan M.W."/>
            <person name="Leroy P."/>
            <person name="Li P."/>
            <person name="You F.M."/>
            <person name="Sun Q."/>
            <person name="Liu Z."/>
            <person name="Lyons E."/>
            <person name="Wicker T."/>
            <person name="Salzberg S.L."/>
            <person name="Devos K.M."/>
            <person name="Dvorak J."/>
        </authorList>
    </citation>
    <scope>NUCLEOTIDE SEQUENCE [LARGE SCALE GENOMIC DNA]</scope>
    <source>
        <strain evidence="2">cv. AL8/78</strain>
    </source>
</reference>
<evidence type="ECO:0000313" key="3">
    <source>
        <dbReference type="Proteomes" id="UP000015105"/>
    </source>
</evidence>
<feature type="region of interest" description="Disordered" evidence="1">
    <location>
        <begin position="22"/>
        <end position="81"/>
    </location>
</feature>
<reference evidence="3" key="2">
    <citation type="journal article" date="2017" name="Nat. Plants">
        <title>The Aegilops tauschii genome reveals multiple impacts of transposons.</title>
        <authorList>
            <person name="Zhao G."/>
            <person name="Zou C."/>
            <person name="Li K."/>
            <person name="Wang K."/>
            <person name="Li T."/>
            <person name="Gao L."/>
            <person name="Zhang X."/>
            <person name="Wang H."/>
            <person name="Yang Z."/>
            <person name="Liu X."/>
            <person name="Jiang W."/>
            <person name="Mao L."/>
            <person name="Kong X."/>
            <person name="Jiao Y."/>
            <person name="Jia J."/>
        </authorList>
    </citation>
    <scope>NUCLEOTIDE SEQUENCE [LARGE SCALE GENOMIC DNA]</scope>
    <source>
        <strain evidence="3">cv. AL8/78</strain>
    </source>
</reference>
<reference evidence="2" key="4">
    <citation type="submission" date="2019-03" db="UniProtKB">
        <authorList>
            <consortium name="EnsemblPlants"/>
        </authorList>
    </citation>
    <scope>IDENTIFICATION</scope>
</reference>
<proteinExistence type="predicted"/>
<evidence type="ECO:0000256" key="1">
    <source>
        <dbReference type="SAM" id="MobiDB-lite"/>
    </source>
</evidence>
<dbReference type="Gramene" id="AET7Gv20126500.3">
    <property type="protein sequence ID" value="AET7Gv20126500.3"/>
    <property type="gene ID" value="AET7Gv20126500"/>
</dbReference>
<reference evidence="3" key="1">
    <citation type="journal article" date="2014" name="Science">
        <title>Ancient hybridizations among the ancestral genomes of bread wheat.</title>
        <authorList>
            <consortium name="International Wheat Genome Sequencing Consortium,"/>
            <person name="Marcussen T."/>
            <person name="Sandve S.R."/>
            <person name="Heier L."/>
            <person name="Spannagl M."/>
            <person name="Pfeifer M."/>
            <person name="Jakobsen K.S."/>
            <person name="Wulff B.B."/>
            <person name="Steuernagel B."/>
            <person name="Mayer K.F."/>
            <person name="Olsen O.A."/>
        </authorList>
    </citation>
    <scope>NUCLEOTIDE SEQUENCE [LARGE SCALE GENOMIC DNA]</scope>
    <source>
        <strain evidence="3">cv. AL8/78</strain>
    </source>
</reference>
<protein>
    <submittedName>
        <fullName evidence="2">Uncharacterized protein</fullName>
    </submittedName>
</protein>
<accession>A0A453QHR4</accession>
<reference evidence="2" key="5">
    <citation type="journal article" date="2021" name="G3 (Bethesda)">
        <title>Aegilops tauschii genome assembly Aet v5.0 features greater sequence contiguity and improved annotation.</title>
        <authorList>
            <person name="Wang L."/>
            <person name="Zhu T."/>
            <person name="Rodriguez J.C."/>
            <person name="Deal K.R."/>
            <person name="Dubcovsky J."/>
            <person name="McGuire P.E."/>
            <person name="Lux T."/>
            <person name="Spannagl M."/>
            <person name="Mayer K.F.X."/>
            <person name="Baldrich P."/>
            <person name="Meyers B.C."/>
            <person name="Huo N."/>
            <person name="Gu Y.Q."/>
            <person name="Zhou H."/>
            <person name="Devos K.M."/>
            <person name="Bennetzen J.L."/>
            <person name="Unver T."/>
            <person name="Budak H."/>
            <person name="Gulick P.J."/>
            <person name="Galiba G."/>
            <person name="Kalapos B."/>
            <person name="Nelson D.R."/>
            <person name="Li P."/>
            <person name="You F.M."/>
            <person name="Luo M.C."/>
            <person name="Dvorak J."/>
        </authorList>
    </citation>
    <scope>NUCLEOTIDE SEQUENCE [LARGE SCALE GENOMIC DNA]</scope>
    <source>
        <strain evidence="2">cv. AL8/78</strain>
    </source>
</reference>
<name>A0A453QHR4_AEGTS</name>
<dbReference type="Proteomes" id="UP000015105">
    <property type="component" value="Chromosome 7D"/>
</dbReference>